<accession>A0A835RI91</accession>
<dbReference type="OrthoDB" id="1110759at2759"/>
<reference evidence="7 8" key="1">
    <citation type="journal article" date="2020" name="Nat. Food">
        <title>A phased Vanilla planifolia genome enables genetic improvement of flavour and production.</title>
        <authorList>
            <person name="Hasing T."/>
            <person name="Tang H."/>
            <person name="Brym M."/>
            <person name="Khazi F."/>
            <person name="Huang T."/>
            <person name="Chambers A.H."/>
        </authorList>
    </citation>
    <scope>NUCLEOTIDE SEQUENCE [LARGE SCALE GENOMIC DNA]</scope>
    <source>
        <tissue evidence="7">Leaf</tissue>
    </source>
</reference>
<dbReference type="GO" id="GO:0030261">
    <property type="term" value="P:chromosome condensation"/>
    <property type="evidence" value="ECO:0007669"/>
    <property type="project" value="TreeGrafter"/>
</dbReference>
<dbReference type="PANTHER" id="PTHR11467">
    <property type="entry name" value="HISTONE H1"/>
    <property type="match status" value="1"/>
</dbReference>
<feature type="domain" description="H15" evidence="6">
    <location>
        <begin position="12"/>
        <end position="82"/>
    </location>
</feature>
<dbReference type="InterPro" id="IPR017956">
    <property type="entry name" value="AT_hook_DNA-bd_motif"/>
</dbReference>
<evidence type="ECO:0000256" key="5">
    <source>
        <dbReference type="SAM" id="MobiDB-lite"/>
    </source>
</evidence>
<dbReference type="GO" id="GO:0045910">
    <property type="term" value="P:negative regulation of DNA recombination"/>
    <property type="evidence" value="ECO:0007669"/>
    <property type="project" value="TreeGrafter"/>
</dbReference>
<evidence type="ECO:0000256" key="3">
    <source>
        <dbReference type="ARBA" id="ARBA00023125"/>
    </source>
</evidence>
<organism evidence="7 8">
    <name type="scientific">Vanilla planifolia</name>
    <name type="common">Vanilla</name>
    <dbReference type="NCBI Taxonomy" id="51239"/>
    <lineage>
        <taxon>Eukaryota</taxon>
        <taxon>Viridiplantae</taxon>
        <taxon>Streptophyta</taxon>
        <taxon>Embryophyta</taxon>
        <taxon>Tracheophyta</taxon>
        <taxon>Spermatophyta</taxon>
        <taxon>Magnoliopsida</taxon>
        <taxon>Liliopsida</taxon>
        <taxon>Asparagales</taxon>
        <taxon>Orchidaceae</taxon>
        <taxon>Vanilloideae</taxon>
        <taxon>Vanilleae</taxon>
        <taxon>Vanilla</taxon>
    </lineage>
</organism>
<keyword evidence="2" id="KW-0677">Repeat</keyword>
<dbReference type="GO" id="GO:0005730">
    <property type="term" value="C:nucleolus"/>
    <property type="evidence" value="ECO:0007669"/>
    <property type="project" value="TreeGrafter"/>
</dbReference>
<dbReference type="InterPro" id="IPR000116">
    <property type="entry name" value="HMGA"/>
</dbReference>
<dbReference type="Pfam" id="PF00538">
    <property type="entry name" value="Linker_histone"/>
    <property type="match status" value="1"/>
</dbReference>
<feature type="region of interest" description="Disordered" evidence="5">
    <location>
        <begin position="82"/>
        <end position="179"/>
    </location>
</feature>
<dbReference type="SMART" id="SM00384">
    <property type="entry name" value="AT_hook"/>
    <property type="match status" value="4"/>
</dbReference>
<dbReference type="GO" id="GO:0003690">
    <property type="term" value="F:double-stranded DNA binding"/>
    <property type="evidence" value="ECO:0007669"/>
    <property type="project" value="TreeGrafter"/>
</dbReference>
<protein>
    <recommendedName>
        <fullName evidence="6">H15 domain-containing protein</fullName>
    </recommendedName>
</protein>
<name>A0A835RI91_VANPL</name>
<evidence type="ECO:0000256" key="1">
    <source>
        <dbReference type="ARBA" id="ARBA00004123"/>
    </source>
</evidence>
<dbReference type="GO" id="GO:0006355">
    <property type="term" value="P:regulation of DNA-templated transcription"/>
    <property type="evidence" value="ECO:0007669"/>
    <property type="project" value="InterPro"/>
</dbReference>
<dbReference type="PRINTS" id="PR00929">
    <property type="entry name" value="ATHOOK"/>
</dbReference>
<evidence type="ECO:0000256" key="2">
    <source>
        <dbReference type="ARBA" id="ARBA00022737"/>
    </source>
</evidence>
<evidence type="ECO:0000259" key="6">
    <source>
        <dbReference type="PROSITE" id="PS51504"/>
    </source>
</evidence>
<gene>
    <name evidence="7" type="ORF">HPP92_007826</name>
</gene>
<dbReference type="Gene3D" id="1.10.10.10">
    <property type="entry name" value="Winged helix-like DNA-binding domain superfamily/Winged helix DNA-binding domain"/>
    <property type="match status" value="1"/>
</dbReference>
<dbReference type="GO" id="GO:0006334">
    <property type="term" value="P:nucleosome assembly"/>
    <property type="evidence" value="ECO:0007669"/>
    <property type="project" value="InterPro"/>
</dbReference>
<dbReference type="InterPro" id="IPR036388">
    <property type="entry name" value="WH-like_DNA-bd_sf"/>
</dbReference>
<dbReference type="SUPFAM" id="SSF46785">
    <property type="entry name" value="Winged helix' DNA-binding domain"/>
    <property type="match status" value="1"/>
</dbReference>
<dbReference type="AlphaFoldDB" id="A0A835RI91"/>
<comment type="caution">
    <text evidence="7">The sequence shown here is derived from an EMBL/GenBank/DDBJ whole genome shotgun (WGS) entry which is preliminary data.</text>
</comment>
<dbReference type="EMBL" id="JADCNM010000003">
    <property type="protein sequence ID" value="KAG0490963.1"/>
    <property type="molecule type" value="Genomic_DNA"/>
</dbReference>
<dbReference type="Proteomes" id="UP000639772">
    <property type="component" value="Chromosome 3"/>
</dbReference>
<dbReference type="InterPro" id="IPR036390">
    <property type="entry name" value="WH_DNA-bd_sf"/>
</dbReference>
<keyword evidence="4" id="KW-0539">Nucleus</keyword>
<evidence type="ECO:0000256" key="4">
    <source>
        <dbReference type="ARBA" id="ARBA00023242"/>
    </source>
</evidence>
<dbReference type="GO" id="GO:0031492">
    <property type="term" value="F:nucleosomal DNA binding"/>
    <property type="evidence" value="ECO:0007669"/>
    <property type="project" value="TreeGrafter"/>
</dbReference>
<evidence type="ECO:0000313" key="8">
    <source>
        <dbReference type="Proteomes" id="UP000639772"/>
    </source>
</evidence>
<dbReference type="InterPro" id="IPR005818">
    <property type="entry name" value="Histone_H1/H5_H15"/>
</dbReference>
<feature type="compositionally biased region" description="Basic residues" evidence="5">
    <location>
        <begin position="137"/>
        <end position="147"/>
    </location>
</feature>
<proteinExistence type="predicted"/>
<dbReference type="SMART" id="SM00526">
    <property type="entry name" value="H15"/>
    <property type="match status" value="1"/>
</dbReference>
<keyword evidence="3" id="KW-0238">DNA-binding</keyword>
<dbReference type="PRINTS" id="PR00930">
    <property type="entry name" value="HIGHMOBLTYIY"/>
</dbReference>
<comment type="subcellular location">
    <subcellularLocation>
        <location evidence="1">Nucleus</location>
    </subcellularLocation>
</comment>
<dbReference type="GO" id="GO:0000786">
    <property type="term" value="C:nucleosome"/>
    <property type="evidence" value="ECO:0007669"/>
    <property type="project" value="InterPro"/>
</dbReference>
<sequence length="179" mass="19101">MASRKDEINPVSHPSYPEMILAALGSLAEKDGSNKTAILNYIEANYGEGLPEGHAAELSDALAEMKENGQLLFLKNNYLKPDSILTPRRGRGRPPKPKTPLVPGAVSLTPRPRGRPPKPKDPLAAAVAKASSGLPRPRGRPKKHRPTVRTTLHGVAGPVVSGVKRGRGRPPKVRATAAE</sequence>
<evidence type="ECO:0000313" key="7">
    <source>
        <dbReference type="EMBL" id="KAG0490963.1"/>
    </source>
</evidence>
<dbReference type="PANTHER" id="PTHR11467:SF162">
    <property type="entry name" value="HMG-Y-RELATED PROTEIN A"/>
    <property type="match status" value="1"/>
</dbReference>
<dbReference type="PROSITE" id="PS51504">
    <property type="entry name" value="H15"/>
    <property type="match status" value="1"/>
</dbReference>